<evidence type="ECO:0000313" key="3">
    <source>
        <dbReference type="EMBL" id="TYS73127.1"/>
    </source>
</evidence>
<dbReference type="InterPro" id="IPR051695">
    <property type="entry name" value="Phosphoglycerate_Mutase"/>
</dbReference>
<dbReference type="InterPro" id="IPR029033">
    <property type="entry name" value="His_PPase_superfam"/>
</dbReference>
<dbReference type="InterPro" id="IPR013078">
    <property type="entry name" value="His_Pase_superF_clade-1"/>
</dbReference>
<dbReference type="GO" id="GO:0045820">
    <property type="term" value="P:negative regulation of glycolytic process"/>
    <property type="evidence" value="ECO:0007669"/>
    <property type="project" value="TreeGrafter"/>
</dbReference>
<feature type="binding site" evidence="2">
    <location>
        <begin position="13"/>
        <end position="20"/>
    </location>
    <ligand>
        <name>substrate</name>
    </ligand>
</feature>
<dbReference type="Gene3D" id="3.40.50.1240">
    <property type="entry name" value="Phosphoglycerate mutase-like"/>
    <property type="match status" value="1"/>
</dbReference>
<dbReference type="SMART" id="SM00855">
    <property type="entry name" value="PGAM"/>
    <property type="match status" value="1"/>
</dbReference>
<evidence type="ECO:0000256" key="1">
    <source>
        <dbReference type="ARBA" id="ARBA00022801"/>
    </source>
</evidence>
<dbReference type="CDD" id="cd07067">
    <property type="entry name" value="HP_PGM_like"/>
    <property type="match status" value="1"/>
</dbReference>
<gene>
    <name evidence="3" type="ORF">FZC75_08735</name>
</gene>
<dbReference type="GO" id="GO:0004331">
    <property type="term" value="F:fructose-2,6-bisphosphate 2-phosphatase activity"/>
    <property type="evidence" value="ECO:0007669"/>
    <property type="project" value="TreeGrafter"/>
</dbReference>
<evidence type="ECO:0000313" key="4">
    <source>
        <dbReference type="Proteomes" id="UP000324517"/>
    </source>
</evidence>
<dbReference type="PANTHER" id="PTHR46517:SF1">
    <property type="entry name" value="FRUCTOSE-2,6-BISPHOSPHATASE TIGAR"/>
    <property type="match status" value="1"/>
</dbReference>
<evidence type="ECO:0000256" key="2">
    <source>
        <dbReference type="PIRSR" id="PIRSR613078-2"/>
    </source>
</evidence>
<dbReference type="GO" id="GO:0043456">
    <property type="term" value="P:regulation of pentose-phosphate shunt"/>
    <property type="evidence" value="ECO:0007669"/>
    <property type="project" value="TreeGrafter"/>
</dbReference>
<comment type="caution">
    <text evidence="3">The sequence shown here is derived from an EMBL/GenBank/DDBJ whole genome shotgun (WGS) entry which is preliminary data.</text>
</comment>
<accession>A0A5D4TBY9</accession>
<dbReference type="Proteomes" id="UP000324517">
    <property type="component" value="Unassembled WGS sequence"/>
</dbReference>
<reference evidence="3 4" key="1">
    <citation type="submission" date="2019-08" db="EMBL/GenBank/DDBJ databases">
        <title>Bacillus genomes from the desert of Cuatro Cienegas, Coahuila.</title>
        <authorList>
            <person name="Olmedo-Alvarez G."/>
        </authorList>
    </citation>
    <scope>NUCLEOTIDE SEQUENCE [LARGE SCALE GENOMIC DNA]</scope>
    <source>
        <strain evidence="3 4">CH98b_3T</strain>
    </source>
</reference>
<protein>
    <submittedName>
        <fullName evidence="3">Histidine phosphatase family protein</fullName>
    </submittedName>
</protein>
<proteinExistence type="predicted"/>
<dbReference type="EMBL" id="VTET01000003">
    <property type="protein sequence ID" value="TYS73127.1"/>
    <property type="molecule type" value="Genomic_DNA"/>
</dbReference>
<dbReference type="SUPFAM" id="SSF53254">
    <property type="entry name" value="Phosphoglycerate mutase-like"/>
    <property type="match status" value="1"/>
</dbReference>
<keyword evidence="1" id="KW-0378">Hydrolase</keyword>
<dbReference type="Pfam" id="PF00300">
    <property type="entry name" value="His_Phos_1"/>
    <property type="match status" value="1"/>
</dbReference>
<dbReference type="RefSeq" id="WP_029326610.1">
    <property type="nucleotide sequence ID" value="NZ_JBNIKO010000002.1"/>
</dbReference>
<sequence>MRVDRYVDLYLIRHWITDWNRDKRYLGHTDQNILLDGINELGLLKKELESLSFDAIYSSDLIRCQRTLEYLHLRHSPNLEPRIREMNFGDWEGKKYEDLKEDPCYQKWLDNWELHSTPSGESGQMFQERVDAFIWDMLDRDRLSKEKATILIMTHGGVIRYILSKFKATNSFWESPAVTHGRGLLLRLVDREGEWKCNSLSVVPSAGKDLQ</sequence>
<organism evidence="3 4">
    <name type="scientific">Sutcliffiella horikoshii</name>
    <dbReference type="NCBI Taxonomy" id="79883"/>
    <lineage>
        <taxon>Bacteria</taxon>
        <taxon>Bacillati</taxon>
        <taxon>Bacillota</taxon>
        <taxon>Bacilli</taxon>
        <taxon>Bacillales</taxon>
        <taxon>Bacillaceae</taxon>
        <taxon>Sutcliffiella</taxon>
    </lineage>
</organism>
<feature type="binding site" evidence="2">
    <location>
        <position position="63"/>
    </location>
    <ligand>
        <name>substrate</name>
    </ligand>
</feature>
<dbReference type="GO" id="GO:0005829">
    <property type="term" value="C:cytosol"/>
    <property type="evidence" value="ECO:0007669"/>
    <property type="project" value="TreeGrafter"/>
</dbReference>
<dbReference type="OrthoDB" id="9783269at2"/>
<dbReference type="PANTHER" id="PTHR46517">
    <property type="entry name" value="FRUCTOSE-2,6-BISPHOSPHATASE TIGAR"/>
    <property type="match status" value="1"/>
</dbReference>
<name>A0A5D4TBY9_9BACI</name>
<dbReference type="AlphaFoldDB" id="A0A5D4TBY9"/>